<name>A0AA36MEQ8_CYLNA</name>
<dbReference type="EMBL" id="CATQJL010000316">
    <property type="protein sequence ID" value="CAJ0606727.1"/>
    <property type="molecule type" value="Genomic_DNA"/>
</dbReference>
<evidence type="ECO:0000259" key="4">
    <source>
        <dbReference type="Pfam" id="PF00501"/>
    </source>
</evidence>
<evidence type="ECO:0000259" key="5">
    <source>
        <dbReference type="Pfam" id="PF13193"/>
    </source>
</evidence>
<feature type="domain" description="AMP-dependent synthetase/ligase" evidence="4">
    <location>
        <begin position="30"/>
        <end position="407"/>
    </location>
</feature>
<evidence type="ECO:0000256" key="1">
    <source>
        <dbReference type="ARBA" id="ARBA00004275"/>
    </source>
</evidence>
<evidence type="ECO:0000256" key="3">
    <source>
        <dbReference type="ARBA" id="ARBA00023140"/>
    </source>
</evidence>
<keyword evidence="3" id="KW-0576">Peroxisome</keyword>
<dbReference type="PANTHER" id="PTHR24096">
    <property type="entry name" value="LONG-CHAIN-FATTY-ACID--COA LIGASE"/>
    <property type="match status" value="1"/>
</dbReference>
<dbReference type="Gene3D" id="3.40.50.12780">
    <property type="entry name" value="N-terminal domain of ligase-like"/>
    <property type="match status" value="1"/>
</dbReference>
<comment type="similarity">
    <text evidence="2">Belongs to the ATP-dependent AMP-binding enzyme family.</text>
</comment>
<dbReference type="AlphaFoldDB" id="A0AA36MEQ8"/>
<dbReference type="Proteomes" id="UP001176961">
    <property type="component" value="Unassembled WGS sequence"/>
</dbReference>
<evidence type="ECO:0000313" key="6">
    <source>
        <dbReference type="EMBL" id="CAJ0606727.1"/>
    </source>
</evidence>
<comment type="caution">
    <text evidence="6">The sequence shown here is derived from an EMBL/GenBank/DDBJ whole genome shotgun (WGS) entry which is preliminary data.</text>
</comment>
<accession>A0AA36MEQ8</accession>
<sequence length="551" mass="61188">MVLVSEGPKIAVEKRPLHEKVLSSMLQIIDRTPDRVAFITAENPDIRITFKEVYGQAYSVASFLVKRGHGHLDVCCQVMPNCIEYAVFYLGALLCGGVMSAASAMFTDYELERQFVDSHCKVIITDEPHLNKVLLASKRCPEVKTVICTRTQQSSGALPKGVIAWDEVIATPVSSLPKYEYSPDDMALLPYSSGTTGSPKGVILTHSSFATMLDVINRHFDDHVVPKLGDSDWDYHNEHVLLVLPFYHIYGFGLMNITLIKGTTAVIFSKFEPTLFLDSIQRYRPKMLMLVPPILLFLTKHPSTSDYDLTSLQMILTGAAPAGKDLCDEFLNKHKHVRYLAQAYGMTECSMATHLPMLDSRSSYDNVGKLVATFEQKIISTSSGEEVPMGERGEICVRGPTVMKGYLNRSDATAETIDADCWLHTGDIGYVDEKGHLFIVDRLKELIKVKGLQVAPAELEDILLSHKEISDAAVIGVPDEKSGEKPRAYVVRANNALSEADVKRFIEEKVSSYKFLTGGVIFVSEIPKSPSGKILRRYLRDQAAKELSSKL</sequence>
<keyword evidence="7" id="KW-1185">Reference proteome</keyword>
<dbReference type="FunFam" id="3.30.300.30:FF:000007">
    <property type="entry name" value="4-coumarate--CoA ligase 2"/>
    <property type="match status" value="1"/>
</dbReference>
<dbReference type="PROSITE" id="PS00455">
    <property type="entry name" value="AMP_BINDING"/>
    <property type="match status" value="1"/>
</dbReference>
<dbReference type="InterPro" id="IPR020845">
    <property type="entry name" value="AMP-binding_CS"/>
</dbReference>
<dbReference type="InterPro" id="IPR000873">
    <property type="entry name" value="AMP-dep_synth/lig_dom"/>
</dbReference>
<reference evidence="6" key="1">
    <citation type="submission" date="2023-07" db="EMBL/GenBank/DDBJ databases">
        <authorList>
            <consortium name="CYATHOMIX"/>
        </authorList>
    </citation>
    <scope>NUCLEOTIDE SEQUENCE</scope>
    <source>
        <strain evidence="6">N/A</strain>
    </source>
</reference>
<dbReference type="Pfam" id="PF00501">
    <property type="entry name" value="AMP-binding"/>
    <property type="match status" value="1"/>
</dbReference>
<dbReference type="PANTHER" id="PTHR24096:SF422">
    <property type="entry name" value="BCDNA.GH02901"/>
    <property type="match status" value="1"/>
</dbReference>
<dbReference type="CDD" id="cd05911">
    <property type="entry name" value="Firefly_Luc_like"/>
    <property type="match status" value="1"/>
</dbReference>
<feature type="domain" description="AMP-binding enzyme C-terminal" evidence="5">
    <location>
        <begin position="458"/>
        <end position="533"/>
    </location>
</feature>
<gene>
    <name evidence="6" type="ORF">CYNAS_LOCUS18710</name>
</gene>
<protein>
    <submittedName>
        <fullName evidence="6">Uncharacterized protein</fullName>
    </submittedName>
</protein>
<proteinExistence type="inferred from homology"/>
<organism evidence="6 7">
    <name type="scientific">Cylicocyclus nassatus</name>
    <name type="common">Nematode worm</name>
    <dbReference type="NCBI Taxonomy" id="53992"/>
    <lineage>
        <taxon>Eukaryota</taxon>
        <taxon>Metazoa</taxon>
        <taxon>Ecdysozoa</taxon>
        <taxon>Nematoda</taxon>
        <taxon>Chromadorea</taxon>
        <taxon>Rhabditida</taxon>
        <taxon>Rhabditina</taxon>
        <taxon>Rhabditomorpha</taxon>
        <taxon>Strongyloidea</taxon>
        <taxon>Strongylidae</taxon>
        <taxon>Cylicocyclus</taxon>
    </lineage>
</organism>
<dbReference type="InterPro" id="IPR045851">
    <property type="entry name" value="AMP-bd_C_sf"/>
</dbReference>
<dbReference type="SUPFAM" id="SSF56801">
    <property type="entry name" value="Acetyl-CoA synthetase-like"/>
    <property type="match status" value="1"/>
</dbReference>
<dbReference type="Pfam" id="PF13193">
    <property type="entry name" value="AMP-binding_C"/>
    <property type="match status" value="1"/>
</dbReference>
<dbReference type="GO" id="GO:0016405">
    <property type="term" value="F:CoA-ligase activity"/>
    <property type="evidence" value="ECO:0007669"/>
    <property type="project" value="TreeGrafter"/>
</dbReference>
<dbReference type="GO" id="GO:0005777">
    <property type="term" value="C:peroxisome"/>
    <property type="evidence" value="ECO:0007669"/>
    <property type="project" value="UniProtKB-SubCell"/>
</dbReference>
<dbReference type="InterPro" id="IPR025110">
    <property type="entry name" value="AMP-bd_C"/>
</dbReference>
<evidence type="ECO:0000256" key="2">
    <source>
        <dbReference type="ARBA" id="ARBA00006432"/>
    </source>
</evidence>
<evidence type="ECO:0000313" key="7">
    <source>
        <dbReference type="Proteomes" id="UP001176961"/>
    </source>
</evidence>
<dbReference type="Gene3D" id="3.30.300.30">
    <property type="match status" value="1"/>
</dbReference>
<comment type="subcellular location">
    <subcellularLocation>
        <location evidence="1">Peroxisome</location>
    </subcellularLocation>
</comment>
<dbReference type="InterPro" id="IPR042099">
    <property type="entry name" value="ANL_N_sf"/>
</dbReference>